<dbReference type="RefSeq" id="XP_032812743.1">
    <property type="nucleotide sequence ID" value="XM_032956852.1"/>
</dbReference>
<dbReference type="Gene3D" id="2.40.40.20">
    <property type="match status" value="1"/>
</dbReference>
<keyword evidence="4" id="KW-0962">Peroxisome biogenesis</keyword>
<dbReference type="Gene3D" id="3.40.50.300">
    <property type="entry name" value="P-loop containing nucleotide triphosphate hydrolases"/>
    <property type="match status" value="2"/>
</dbReference>
<dbReference type="GO" id="GO:0005829">
    <property type="term" value="C:cytosol"/>
    <property type="evidence" value="ECO:0007669"/>
    <property type="project" value="TreeGrafter"/>
</dbReference>
<evidence type="ECO:0000256" key="2">
    <source>
        <dbReference type="ARBA" id="ARBA00006914"/>
    </source>
</evidence>
<proteinExistence type="inferred from homology"/>
<feature type="compositionally biased region" description="Low complexity" evidence="13">
    <location>
        <begin position="1099"/>
        <end position="1114"/>
    </location>
</feature>
<keyword evidence="5" id="KW-0547">Nucleotide-binding</keyword>
<dbReference type="GO" id="GO:0016558">
    <property type="term" value="P:protein import into peroxisome matrix"/>
    <property type="evidence" value="ECO:0007669"/>
    <property type="project" value="TreeGrafter"/>
</dbReference>
<dbReference type="InterPro" id="IPR027417">
    <property type="entry name" value="P-loop_NTPase"/>
</dbReference>
<keyword evidence="15" id="KW-1185">Reference proteome</keyword>
<feature type="region of interest" description="Disordered" evidence="13">
    <location>
        <begin position="332"/>
        <end position="363"/>
    </location>
</feature>
<dbReference type="SUPFAM" id="SSF50692">
    <property type="entry name" value="ADC-like"/>
    <property type="match status" value="1"/>
</dbReference>
<dbReference type="CTD" id="5189"/>
<dbReference type="InterPro" id="IPR009010">
    <property type="entry name" value="Asp_de-COase-like_dom_sf"/>
</dbReference>
<reference evidence="16" key="1">
    <citation type="submission" date="2025-08" db="UniProtKB">
        <authorList>
            <consortium name="RefSeq"/>
        </authorList>
    </citation>
    <scope>IDENTIFICATION</scope>
    <source>
        <tissue evidence="16">Sperm</tissue>
    </source>
</reference>
<name>A0AAJ7T7H6_PETMA</name>
<dbReference type="InterPro" id="IPR015343">
    <property type="entry name" value="PEX1-N-lobe"/>
</dbReference>
<dbReference type="InterPro" id="IPR050168">
    <property type="entry name" value="AAA_ATPase_domain"/>
</dbReference>
<sequence>MAAAAAACTLRLAPRKDSFLSVPSCLAHSLHLQQGHVVVMSWGTGQEAFLGWLCQGLAAQHDQMVEIGTTVAFHLNLRDGQEVLLTVLRDVPSCQQVLLEPLTLDDWEILELHAAQLEEQLLNQVRVVYVGMTLSLWINQSVLVNTRVVSLMPFSNYGRLEVDTRLLVEPKYRHDVTEQDMGTSAIANTGGVGGGAANVRDDTSAGSDEARSGRSSAHVDSASKSNTEAGGGVAARSQPDLWSSMWSWFTSALWQRGDVSTLAGAVAEDKTVSRWRPSDFDGVYRVTRVAPATRGGRGQPQAPNAVFVFPSWVREGNVATWFAEISRLASPKERKEKAKKRSAASKGDGKKSPSEEEEEREDRGAVPCVVRATVIQPGNRAGDCEGCDSNWAIEHGSRSQLHTGMIWVPELLRSRLQLEASSTVQLKAATSQPAVALAVELQPLLPLDASVCEDTVYQSWLSWLKLCCTDTHGIPTAKCNEVELNISGQLKTFSLAVVKHKRISSDHEPSYFILSHKCLFRSSVKVTLCPSEKGRVIRKQTEDFDHRLPFIPLERLGGVERAGRRGELHVLQSLGWGHLFGCLGAPWGLQNGGLLITGPKGSGKTALARAICKQAAERLDGHVEIINCKSLRGKATETIAGVLEGAMREAVWRQPSLLLLDDLHLVLGSTSNFGPENNPEDNQALQLTEVFKQLLCAEMSQRSVVALVCTAESEGALHRSLVSAQGLHVFQLGHDVAPLTREDGQELLAAVVRNKSSVSERGLSCAELQEVAKLTGGFLARDVVQLVERAVHAHLQANAPPHGHGTPQGLNLSTEDLRAALRGFTPSSLRNANLHEPSGLGWDSVGGLVAVKQVLMDTVQLPAKYPALFERLPIRQQTGVLLYGAPGTGKTLLAAAVAHESGMNFISIKGPELLNKYVGSSEQAVRDVFKRAQAAKPCILFFDEFDSLAPRRGHDNTGVTDRVVNQLLTQLDGVEGLHGVYVLAASSRPDLIDPALLRPGRLDQTLFCPPPSLEERLEILHVLSRPLVFAEDACLQQVAEQTAGFTGADLKALLYNAQMEAINSLQADSFVVNNNNKQEGGAAGSETDSLSSMLFPATSGGSEESGPESGLEPSLTSLDACELLPTAEELPLPDVWRLYFGSSYESEMGNGLSSELATQEASLKQQLQWALGQSVLYMPSLQQGFCELSPTETDSRRAELSLIIENGRAVHGVDIKNGETQADNEKTMKRLQIKQSHLLAALASTCPSISSEDWAVFNKLYKNIRGCQENSEGDRTRSPLQRVTLA</sequence>
<dbReference type="Gene3D" id="3.10.330.10">
    <property type="match status" value="1"/>
</dbReference>
<dbReference type="PANTHER" id="PTHR23077:SF12">
    <property type="entry name" value="PEROXISOMAL ATPASE PEX1"/>
    <property type="match status" value="1"/>
</dbReference>
<feature type="compositionally biased region" description="Basic and acidic residues" evidence="13">
    <location>
        <begin position="199"/>
        <end position="212"/>
    </location>
</feature>
<evidence type="ECO:0000256" key="12">
    <source>
        <dbReference type="ARBA" id="ARBA00048778"/>
    </source>
</evidence>
<evidence type="ECO:0000259" key="14">
    <source>
        <dbReference type="SMART" id="SM00382"/>
    </source>
</evidence>
<gene>
    <name evidence="16" type="primary">PEX1</name>
</gene>
<feature type="region of interest" description="Disordered" evidence="13">
    <location>
        <begin position="179"/>
        <end position="235"/>
    </location>
</feature>
<dbReference type="Pfam" id="PF09263">
    <property type="entry name" value="PEX-2N"/>
    <property type="match status" value="1"/>
</dbReference>
<evidence type="ECO:0000313" key="15">
    <source>
        <dbReference type="Proteomes" id="UP001318040"/>
    </source>
</evidence>
<keyword evidence="9" id="KW-0472">Membrane</keyword>
<evidence type="ECO:0000256" key="3">
    <source>
        <dbReference type="ARBA" id="ARBA00022448"/>
    </source>
</evidence>
<dbReference type="InterPro" id="IPR029067">
    <property type="entry name" value="CDC48_domain_2-like_sf"/>
</dbReference>
<keyword evidence="3" id="KW-0813">Transport</keyword>
<dbReference type="GO" id="GO:0005524">
    <property type="term" value="F:ATP binding"/>
    <property type="evidence" value="ECO:0007669"/>
    <property type="project" value="UniProtKB-KW"/>
</dbReference>
<evidence type="ECO:0000256" key="13">
    <source>
        <dbReference type="SAM" id="MobiDB-lite"/>
    </source>
</evidence>
<evidence type="ECO:0000256" key="11">
    <source>
        <dbReference type="ARBA" id="ARBA00034532"/>
    </source>
</evidence>
<dbReference type="InterPro" id="IPR041569">
    <property type="entry name" value="AAA_lid_3"/>
</dbReference>
<evidence type="ECO:0000256" key="8">
    <source>
        <dbReference type="ARBA" id="ARBA00022927"/>
    </source>
</evidence>
<dbReference type="InterPro" id="IPR015342">
    <property type="entry name" value="PEX1-N_C-lobe"/>
</dbReference>
<protein>
    <recommendedName>
        <fullName evidence="11">Peroxisomal ATPase PEX1</fullName>
    </recommendedName>
    <alternativeName>
        <fullName evidence="10">Peroxin-1</fullName>
    </alternativeName>
</protein>
<evidence type="ECO:0000313" key="16">
    <source>
        <dbReference type="RefSeq" id="XP_032812743.1"/>
    </source>
</evidence>
<dbReference type="SUPFAM" id="SSF52540">
    <property type="entry name" value="P-loop containing nucleoside triphosphate hydrolases"/>
    <property type="match status" value="2"/>
</dbReference>
<dbReference type="PROSITE" id="PS00674">
    <property type="entry name" value="AAA"/>
    <property type="match status" value="1"/>
</dbReference>
<dbReference type="Pfam" id="PF17862">
    <property type="entry name" value="AAA_lid_3"/>
    <property type="match status" value="1"/>
</dbReference>
<keyword evidence="7" id="KW-0067">ATP-binding</keyword>
<feature type="region of interest" description="Disordered" evidence="13">
    <location>
        <begin position="1077"/>
        <end position="1114"/>
    </location>
</feature>
<keyword evidence="6" id="KW-0378">Hydrolase</keyword>
<dbReference type="Proteomes" id="UP001318040">
    <property type="component" value="Chromosome 19"/>
</dbReference>
<dbReference type="GeneID" id="116943735"/>
<dbReference type="Pfam" id="PF00004">
    <property type="entry name" value="AAA"/>
    <property type="match status" value="2"/>
</dbReference>
<evidence type="ECO:0000256" key="1">
    <source>
        <dbReference type="ARBA" id="ARBA00004370"/>
    </source>
</evidence>
<comment type="similarity">
    <text evidence="2">Belongs to the AAA ATPase family.</text>
</comment>
<feature type="domain" description="AAA+ ATPase" evidence="14">
    <location>
        <begin position="876"/>
        <end position="1012"/>
    </location>
</feature>
<dbReference type="Gene3D" id="1.10.8.60">
    <property type="match status" value="1"/>
</dbReference>
<dbReference type="Pfam" id="PF09262">
    <property type="entry name" value="PEX-1N"/>
    <property type="match status" value="1"/>
</dbReference>
<evidence type="ECO:0000256" key="7">
    <source>
        <dbReference type="ARBA" id="ARBA00022840"/>
    </source>
</evidence>
<dbReference type="CDD" id="cd00009">
    <property type="entry name" value="AAA"/>
    <property type="match status" value="1"/>
</dbReference>
<dbReference type="GO" id="GO:0016887">
    <property type="term" value="F:ATP hydrolysis activity"/>
    <property type="evidence" value="ECO:0007669"/>
    <property type="project" value="InterPro"/>
</dbReference>
<dbReference type="PANTHER" id="PTHR23077">
    <property type="entry name" value="AAA-FAMILY ATPASE"/>
    <property type="match status" value="1"/>
</dbReference>
<feature type="domain" description="AAA+ ATPase" evidence="14">
    <location>
        <begin position="590"/>
        <end position="734"/>
    </location>
</feature>
<comment type="subcellular location">
    <subcellularLocation>
        <location evidence="1">Membrane</location>
    </subcellularLocation>
</comment>
<evidence type="ECO:0000256" key="5">
    <source>
        <dbReference type="ARBA" id="ARBA00022741"/>
    </source>
</evidence>
<dbReference type="InterPro" id="IPR003960">
    <property type="entry name" value="ATPase_AAA_CS"/>
</dbReference>
<dbReference type="SUPFAM" id="SSF54585">
    <property type="entry name" value="Cdc48 domain 2-like"/>
    <property type="match status" value="1"/>
</dbReference>
<comment type="catalytic activity">
    <reaction evidence="12">
        <text>ATP + H2O = ADP + phosphate + H(+)</text>
        <dbReference type="Rhea" id="RHEA:13065"/>
        <dbReference type="ChEBI" id="CHEBI:15377"/>
        <dbReference type="ChEBI" id="CHEBI:15378"/>
        <dbReference type="ChEBI" id="CHEBI:30616"/>
        <dbReference type="ChEBI" id="CHEBI:43474"/>
        <dbReference type="ChEBI" id="CHEBI:456216"/>
    </reaction>
    <physiologicalReaction direction="left-to-right" evidence="12">
        <dbReference type="Rhea" id="RHEA:13066"/>
    </physiologicalReaction>
</comment>
<organism evidence="15 16">
    <name type="scientific">Petromyzon marinus</name>
    <name type="common">Sea lamprey</name>
    <dbReference type="NCBI Taxonomy" id="7757"/>
    <lineage>
        <taxon>Eukaryota</taxon>
        <taxon>Metazoa</taxon>
        <taxon>Chordata</taxon>
        <taxon>Craniata</taxon>
        <taxon>Vertebrata</taxon>
        <taxon>Cyclostomata</taxon>
        <taxon>Hyperoartia</taxon>
        <taxon>Petromyzontiformes</taxon>
        <taxon>Petromyzontidae</taxon>
        <taxon>Petromyzon</taxon>
    </lineage>
</organism>
<dbReference type="FunFam" id="3.40.50.300:FF:001852">
    <property type="entry name" value="Peroxisomal biogenesis factor 1"/>
    <property type="match status" value="1"/>
</dbReference>
<dbReference type="KEGG" id="pmrn:116943735"/>
<evidence type="ECO:0000256" key="10">
    <source>
        <dbReference type="ARBA" id="ARBA00032509"/>
    </source>
</evidence>
<evidence type="ECO:0000256" key="6">
    <source>
        <dbReference type="ARBA" id="ARBA00022801"/>
    </source>
</evidence>
<accession>A0AAJ7T7H6</accession>
<evidence type="ECO:0000256" key="9">
    <source>
        <dbReference type="ARBA" id="ARBA00023136"/>
    </source>
</evidence>
<evidence type="ECO:0000256" key="4">
    <source>
        <dbReference type="ARBA" id="ARBA00022593"/>
    </source>
</evidence>
<dbReference type="InterPro" id="IPR003959">
    <property type="entry name" value="ATPase_AAA_core"/>
</dbReference>
<dbReference type="GO" id="GO:0005778">
    <property type="term" value="C:peroxisomal membrane"/>
    <property type="evidence" value="ECO:0007669"/>
    <property type="project" value="TreeGrafter"/>
</dbReference>
<keyword evidence="8" id="KW-0653">Protein transport</keyword>
<dbReference type="InterPro" id="IPR003593">
    <property type="entry name" value="AAA+_ATPase"/>
</dbReference>
<dbReference type="SMART" id="SM00382">
    <property type="entry name" value="AAA"/>
    <property type="match status" value="2"/>
</dbReference>
<dbReference type="CDD" id="cd19526">
    <property type="entry name" value="RecA-like_PEX1_r2"/>
    <property type="match status" value="1"/>
</dbReference>